<accession>A0A7X5TUM6</accession>
<gene>
    <name evidence="9" type="ORF">FHX76_001605</name>
</gene>
<dbReference type="PANTHER" id="PTHR13887">
    <property type="entry name" value="GLUTATHIONE S-TRANSFERASE KAPPA"/>
    <property type="match status" value="1"/>
</dbReference>
<keyword evidence="9" id="KW-0413">Isomerase</keyword>
<evidence type="ECO:0000256" key="3">
    <source>
        <dbReference type="ARBA" id="ARBA00023002"/>
    </source>
</evidence>
<keyword evidence="3" id="KW-0560">Oxidoreductase</keyword>
<dbReference type="Proteomes" id="UP000541033">
    <property type="component" value="Unassembled WGS sequence"/>
</dbReference>
<keyword evidence="7" id="KW-1133">Transmembrane helix</keyword>
<dbReference type="Gene3D" id="3.40.30.10">
    <property type="entry name" value="Glutaredoxin"/>
    <property type="match status" value="1"/>
</dbReference>
<dbReference type="InterPro" id="IPR012336">
    <property type="entry name" value="Thioredoxin-like_fold"/>
</dbReference>
<evidence type="ECO:0000313" key="10">
    <source>
        <dbReference type="Proteomes" id="UP000541033"/>
    </source>
</evidence>
<keyword evidence="7" id="KW-0812">Transmembrane</keyword>
<dbReference type="GO" id="GO:0016853">
    <property type="term" value="F:isomerase activity"/>
    <property type="evidence" value="ECO:0007669"/>
    <property type="project" value="UniProtKB-KW"/>
</dbReference>
<dbReference type="SUPFAM" id="SSF52833">
    <property type="entry name" value="Thioredoxin-like"/>
    <property type="match status" value="1"/>
</dbReference>
<protein>
    <submittedName>
        <fullName evidence="9">Protein-disulfide isomerase</fullName>
    </submittedName>
</protein>
<name>A0A7X5TUM6_9MICO</name>
<comment type="caution">
    <text evidence="9">The sequence shown here is derived from an EMBL/GenBank/DDBJ whole genome shotgun (WGS) entry which is preliminary data.</text>
</comment>
<feature type="transmembrane region" description="Helical" evidence="7">
    <location>
        <begin position="7"/>
        <end position="27"/>
    </location>
</feature>
<reference evidence="9 10" key="1">
    <citation type="submission" date="2020-02" db="EMBL/GenBank/DDBJ databases">
        <title>Sequencing the genomes of 1000 actinobacteria strains.</title>
        <authorList>
            <person name="Klenk H.-P."/>
        </authorList>
    </citation>
    <scope>NUCLEOTIDE SEQUENCE [LARGE SCALE GENOMIC DNA]</scope>
    <source>
        <strain evidence="9 10">DSM 27960</strain>
    </source>
</reference>
<feature type="compositionally biased region" description="Polar residues" evidence="6">
    <location>
        <begin position="36"/>
        <end position="57"/>
    </location>
</feature>
<evidence type="ECO:0000256" key="7">
    <source>
        <dbReference type="SAM" id="Phobius"/>
    </source>
</evidence>
<dbReference type="Pfam" id="PF13462">
    <property type="entry name" value="Thioredoxin_4"/>
    <property type="match status" value="1"/>
</dbReference>
<dbReference type="InterPro" id="IPR036249">
    <property type="entry name" value="Thioredoxin-like_sf"/>
</dbReference>
<keyword evidence="2" id="KW-0732">Signal</keyword>
<evidence type="ECO:0000256" key="5">
    <source>
        <dbReference type="ARBA" id="ARBA00023284"/>
    </source>
</evidence>
<dbReference type="PANTHER" id="PTHR13887:SF14">
    <property type="entry name" value="DISULFIDE BOND FORMATION PROTEIN D"/>
    <property type="match status" value="1"/>
</dbReference>
<evidence type="ECO:0000256" key="6">
    <source>
        <dbReference type="SAM" id="MobiDB-lite"/>
    </source>
</evidence>
<dbReference type="AlphaFoldDB" id="A0A7X5TUM6"/>
<evidence type="ECO:0000259" key="8">
    <source>
        <dbReference type="PROSITE" id="PS51352"/>
    </source>
</evidence>
<feature type="region of interest" description="Disordered" evidence="6">
    <location>
        <begin position="32"/>
        <end position="57"/>
    </location>
</feature>
<dbReference type="GO" id="GO:0016491">
    <property type="term" value="F:oxidoreductase activity"/>
    <property type="evidence" value="ECO:0007669"/>
    <property type="project" value="UniProtKB-KW"/>
</dbReference>
<keyword evidence="7" id="KW-0472">Membrane</keyword>
<evidence type="ECO:0000313" key="9">
    <source>
        <dbReference type="EMBL" id="NIH53737.1"/>
    </source>
</evidence>
<comment type="similarity">
    <text evidence="1">Belongs to the thioredoxin family. DsbA subfamily.</text>
</comment>
<dbReference type="PROSITE" id="PS51352">
    <property type="entry name" value="THIOREDOXIN_2"/>
    <property type="match status" value="1"/>
</dbReference>
<keyword evidence="10" id="KW-1185">Reference proteome</keyword>
<evidence type="ECO:0000256" key="1">
    <source>
        <dbReference type="ARBA" id="ARBA00005791"/>
    </source>
</evidence>
<keyword evidence="5" id="KW-0676">Redox-active center</keyword>
<sequence length="240" mass="25566">MKKQTRIISLSVAGAAILAGVLIVAGLPSSDPAPTPQATGTASSAPEANEEQTGPSLSTLARRIPGDVAAIGDVDAPVVMIEFADYRCPFCAVFARETMPPLIKEYVDSGQMRIEWRDLPLFGDQSIAAAVAVRAAGEQGRFWEYHGALYGGAPDRGHPDYPQSRLIEIAEEAGVPDIEKFTSDLAREDLIDLVYADYSEGTSLGITSAPLFTINETAIAGAQPLSTFREIIESELAKVQ</sequence>
<keyword evidence="4" id="KW-1015">Disulfide bond</keyword>
<dbReference type="InterPro" id="IPR013766">
    <property type="entry name" value="Thioredoxin_domain"/>
</dbReference>
<feature type="domain" description="Thioredoxin" evidence="8">
    <location>
        <begin position="27"/>
        <end position="237"/>
    </location>
</feature>
<organism evidence="9 10">
    <name type="scientific">Lysinibacter cavernae</name>
    <dbReference type="NCBI Taxonomy" id="1640652"/>
    <lineage>
        <taxon>Bacteria</taxon>
        <taxon>Bacillati</taxon>
        <taxon>Actinomycetota</taxon>
        <taxon>Actinomycetes</taxon>
        <taxon>Micrococcales</taxon>
        <taxon>Microbacteriaceae</taxon>
        <taxon>Lysinibacter</taxon>
    </lineage>
</organism>
<dbReference type="RefSeq" id="WP_167149591.1">
    <property type="nucleotide sequence ID" value="NZ_JAAMOX010000001.1"/>
</dbReference>
<proteinExistence type="inferred from homology"/>
<dbReference type="EMBL" id="JAAMOX010000001">
    <property type="protein sequence ID" value="NIH53737.1"/>
    <property type="molecule type" value="Genomic_DNA"/>
</dbReference>
<evidence type="ECO:0000256" key="2">
    <source>
        <dbReference type="ARBA" id="ARBA00022729"/>
    </source>
</evidence>
<evidence type="ECO:0000256" key="4">
    <source>
        <dbReference type="ARBA" id="ARBA00023157"/>
    </source>
</evidence>